<keyword evidence="7 11" id="KW-0378">Hydrolase</keyword>
<dbReference type="InterPro" id="IPR015366">
    <property type="entry name" value="S53_propep"/>
</dbReference>
<dbReference type="PROSITE" id="PS51695">
    <property type="entry name" value="SEDOLISIN"/>
    <property type="match status" value="1"/>
</dbReference>
<evidence type="ECO:0000256" key="2">
    <source>
        <dbReference type="ARBA" id="ARBA00002451"/>
    </source>
</evidence>
<evidence type="ECO:0000256" key="8">
    <source>
        <dbReference type="ARBA" id="ARBA00022825"/>
    </source>
</evidence>
<evidence type="ECO:0000259" key="13">
    <source>
        <dbReference type="PROSITE" id="PS51695"/>
    </source>
</evidence>
<dbReference type="InterPro" id="IPR050819">
    <property type="entry name" value="Tripeptidyl-peptidase_I"/>
</dbReference>
<keyword evidence="10" id="KW-0865">Zymogen</keyword>
<feature type="active site" description="Charge relay system" evidence="11">
    <location>
        <position position="300"/>
    </location>
</feature>
<evidence type="ECO:0000256" key="5">
    <source>
        <dbReference type="ARBA" id="ARBA00022670"/>
    </source>
</evidence>
<keyword evidence="15" id="KW-1185">Reference proteome</keyword>
<accession>A0ABR0SR28</accession>
<gene>
    <name evidence="14" type="ORF">PT974_07619</name>
</gene>
<protein>
    <recommendedName>
        <fullName evidence="4">tripeptidyl-peptidase II</fullName>
        <ecNumber evidence="4">3.4.14.10</ecNumber>
    </recommendedName>
</protein>
<evidence type="ECO:0000256" key="10">
    <source>
        <dbReference type="ARBA" id="ARBA00023145"/>
    </source>
</evidence>
<feature type="domain" description="Peptidase S53" evidence="13">
    <location>
        <begin position="222"/>
        <end position="647"/>
    </location>
</feature>
<comment type="function">
    <text evidence="2">Secreted tripeptidyl-peptidase which degrades proteins at acidic pHs and is involved in virulence.</text>
</comment>
<dbReference type="SUPFAM" id="SSF54897">
    <property type="entry name" value="Protease propeptides/inhibitors"/>
    <property type="match status" value="1"/>
</dbReference>
<dbReference type="Gene3D" id="3.40.50.200">
    <property type="entry name" value="Peptidase S8/S53 domain"/>
    <property type="match status" value="1"/>
</dbReference>
<dbReference type="PANTHER" id="PTHR14218:SF19">
    <property type="entry name" value="SERINE PROTEASE AORO, PUTATIVE (AFU_ORTHOLOGUE AFUA_6G10250)-RELATED"/>
    <property type="match status" value="1"/>
</dbReference>
<feature type="active site" description="Charge relay system" evidence="11">
    <location>
        <position position="304"/>
    </location>
</feature>
<dbReference type="EC" id="3.4.14.10" evidence="4"/>
<comment type="caution">
    <text evidence="14">The sequence shown here is derived from an EMBL/GenBank/DDBJ whole genome shotgun (WGS) entry which is preliminary data.</text>
</comment>
<dbReference type="SMART" id="SM00944">
    <property type="entry name" value="Pro-kuma_activ"/>
    <property type="match status" value="1"/>
</dbReference>
<evidence type="ECO:0000313" key="15">
    <source>
        <dbReference type="Proteomes" id="UP001338125"/>
    </source>
</evidence>
<dbReference type="SUPFAM" id="SSF52743">
    <property type="entry name" value="Subtilisin-like"/>
    <property type="match status" value="1"/>
</dbReference>
<keyword evidence="9 11" id="KW-0106">Calcium</keyword>
<dbReference type="PANTHER" id="PTHR14218">
    <property type="entry name" value="PROTEASE S8 TRIPEPTIDYL PEPTIDASE I CLN2"/>
    <property type="match status" value="1"/>
</dbReference>
<name>A0ABR0SR28_9HYPO</name>
<feature type="signal peptide" evidence="12">
    <location>
        <begin position="1"/>
        <end position="18"/>
    </location>
</feature>
<evidence type="ECO:0000256" key="4">
    <source>
        <dbReference type="ARBA" id="ARBA00012462"/>
    </source>
</evidence>
<comment type="cofactor">
    <cofactor evidence="11">
        <name>Ca(2+)</name>
        <dbReference type="ChEBI" id="CHEBI:29108"/>
    </cofactor>
    <text evidence="11">Binds 1 Ca(2+) ion per subunit.</text>
</comment>
<keyword evidence="8 11" id="KW-0720">Serine protease</keyword>
<feature type="binding site" evidence="11">
    <location>
        <position position="607"/>
    </location>
    <ligand>
        <name>Ca(2+)</name>
        <dbReference type="ChEBI" id="CHEBI:29108"/>
    </ligand>
</feature>
<evidence type="ECO:0000256" key="3">
    <source>
        <dbReference type="ARBA" id="ARBA00004239"/>
    </source>
</evidence>
<keyword evidence="5 11" id="KW-0645">Protease</keyword>
<keyword evidence="12" id="KW-0732">Signal</keyword>
<feature type="binding site" evidence="11">
    <location>
        <position position="627"/>
    </location>
    <ligand>
        <name>Ca(2+)</name>
        <dbReference type="ChEBI" id="CHEBI:29108"/>
    </ligand>
</feature>
<comment type="subcellular location">
    <subcellularLocation>
        <location evidence="3">Secreted</location>
        <location evidence="3">Extracellular space</location>
    </subcellularLocation>
</comment>
<evidence type="ECO:0000313" key="14">
    <source>
        <dbReference type="EMBL" id="KAK5994176.1"/>
    </source>
</evidence>
<dbReference type="CDD" id="cd11377">
    <property type="entry name" value="Pro-peptidase_S53"/>
    <property type="match status" value="1"/>
</dbReference>
<dbReference type="Pfam" id="PF00082">
    <property type="entry name" value="Peptidase_S8"/>
    <property type="match status" value="1"/>
</dbReference>
<sequence length="648" mass="70385">MHFTAVLQAAALLGLSSAHLIPKRHVVHEKRQVPNPELNIRVARNVVLPVRIGLRQNAAALAKGESWLMEVSHPSSAKYGQHWSQEEVIKAFQPSHETVQSVKRWLIDSGIQEDRITHSENKGWLAFDASVGEVEGLLHTEYFHDGKDHALVSANEYHVPEHITEHVHYITPGVKGVTMDLRRSLNGRSASGSTKHRRSHRKPFPELPAFWATSDVSTCDKVITPACLQALYNFKAPDPNAQVSANNSLGIFEWGDFYGQGDFDSFFAQYAQQVPKGTGPTLNLIDGAKAPVPVDEDGGESNLDFELAYPIIYPQKTTLYQVDDAYYTGEQGEEAYAGFLNTFFDAIDGSYCTYSAYGETGDDAKFDPVYPDKHRGGYQGKTMCGTFKPTNVISISYGGQENDLPAYYQQRQCDEFLKLSLQGVSILVASGDDGVGAQEGCLGKNNAFSPAFPNSCPWLTNVGATKVLPGKTTSDPESAANDPSIGYSTGGGFSNIYPIPSYQASALSSFFQNHNPSYASYTGGNYSISKGLYNRNGRGYPDVSANGDNIAVWVQGQSTTEAGTSASTPIFAALINRIIEERIKVGKGPVGFINPVLYENPQVLNDITDGNNPGCGTKGFSAVSGWDPVTGLGTPNYEKLLSLFLSLP</sequence>
<reference evidence="14 15" key="1">
    <citation type="submission" date="2024-01" db="EMBL/GenBank/DDBJ databases">
        <title>Complete genome of Cladobotryum mycophilum ATHUM6906.</title>
        <authorList>
            <person name="Christinaki A.C."/>
            <person name="Myridakis A.I."/>
            <person name="Kouvelis V.N."/>
        </authorList>
    </citation>
    <scope>NUCLEOTIDE SEQUENCE [LARGE SCALE GENOMIC DNA]</scope>
    <source>
        <strain evidence="14 15">ATHUM6906</strain>
    </source>
</reference>
<feature type="binding site" evidence="11">
    <location>
        <position position="625"/>
    </location>
    <ligand>
        <name>Ca(2+)</name>
        <dbReference type="ChEBI" id="CHEBI:29108"/>
    </ligand>
</feature>
<dbReference type="EMBL" id="JAVFKD010000012">
    <property type="protein sequence ID" value="KAK5994176.1"/>
    <property type="molecule type" value="Genomic_DNA"/>
</dbReference>
<dbReference type="CDD" id="cd04056">
    <property type="entry name" value="Peptidases_S53"/>
    <property type="match status" value="1"/>
</dbReference>
<evidence type="ECO:0000256" key="1">
    <source>
        <dbReference type="ARBA" id="ARBA00001910"/>
    </source>
</evidence>
<dbReference type="InterPro" id="IPR036852">
    <property type="entry name" value="Peptidase_S8/S53_dom_sf"/>
</dbReference>
<keyword evidence="6 11" id="KW-0479">Metal-binding</keyword>
<evidence type="ECO:0000256" key="11">
    <source>
        <dbReference type="PROSITE-ProRule" id="PRU01032"/>
    </source>
</evidence>
<comment type="catalytic activity">
    <reaction evidence="1">
        <text>Release of an N-terminal tripeptide from a polypeptide.</text>
        <dbReference type="EC" id="3.4.14.10"/>
    </reaction>
</comment>
<proteinExistence type="predicted"/>
<organism evidence="14 15">
    <name type="scientific">Cladobotryum mycophilum</name>
    <dbReference type="NCBI Taxonomy" id="491253"/>
    <lineage>
        <taxon>Eukaryota</taxon>
        <taxon>Fungi</taxon>
        <taxon>Dikarya</taxon>
        <taxon>Ascomycota</taxon>
        <taxon>Pezizomycotina</taxon>
        <taxon>Sordariomycetes</taxon>
        <taxon>Hypocreomycetidae</taxon>
        <taxon>Hypocreales</taxon>
        <taxon>Hypocreaceae</taxon>
        <taxon>Cladobotryum</taxon>
    </lineage>
</organism>
<dbReference type="Proteomes" id="UP001338125">
    <property type="component" value="Unassembled WGS sequence"/>
</dbReference>
<evidence type="ECO:0000256" key="7">
    <source>
        <dbReference type="ARBA" id="ARBA00022801"/>
    </source>
</evidence>
<feature type="active site" description="Charge relay system" evidence="11">
    <location>
        <position position="565"/>
    </location>
</feature>
<feature type="binding site" evidence="11">
    <location>
        <position position="606"/>
    </location>
    <ligand>
        <name>Ca(2+)</name>
        <dbReference type="ChEBI" id="CHEBI:29108"/>
    </ligand>
</feature>
<dbReference type="Pfam" id="PF09286">
    <property type="entry name" value="Pro-kuma_activ"/>
    <property type="match status" value="1"/>
</dbReference>
<dbReference type="InterPro" id="IPR030400">
    <property type="entry name" value="Sedolisin_dom"/>
</dbReference>
<dbReference type="InterPro" id="IPR000209">
    <property type="entry name" value="Peptidase_S8/S53_dom"/>
</dbReference>
<evidence type="ECO:0000256" key="12">
    <source>
        <dbReference type="SAM" id="SignalP"/>
    </source>
</evidence>
<feature type="chain" id="PRO_5046261903" description="tripeptidyl-peptidase II" evidence="12">
    <location>
        <begin position="19"/>
        <end position="648"/>
    </location>
</feature>
<evidence type="ECO:0000256" key="6">
    <source>
        <dbReference type="ARBA" id="ARBA00022723"/>
    </source>
</evidence>
<evidence type="ECO:0000256" key="9">
    <source>
        <dbReference type="ARBA" id="ARBA00022837"/>
    </source>
</evidence>